<dbReference type="Gene3D" id="2.40.110.10">
    <property type="entry name" value="Butyryl-CoA Dehydrogenase, subunit A, domain 2"/>
    <property type="match status" value="1"/>
</dbReference>
<reference evidence="2 3" key="1">
    <citation type="submission" date="2022-11" db="EMBL/GenBank/DDBJ databases">
        <title>Genome Sequencing of Nocardia sp. ON39_IFM12276 and assembly.</title>
        <authorList>
            <person name="Shimojima M."/>
            <person name="Toyokawa M."/>
            <person name="Uesaka K."/>
        </authorList>
    </citation>
    <scope>NUCLEOTIDE SEQUENCE [LARGE SCALE GENOMIC DNA]</scope>
    <source>
        <strain evidence="2 3">IFM 12276</strain>
    </source>
</reference>
<keyword evidence="3" id="KW-1185">Reference proteome</keyword>
<dbReference type="InterPro" id="IPR046373">
    <property type="entry name" value="Acyl-CoA_Oxase/DH_mid-dom_sf"/>
</dbReference>
<dbReference type="Proteomes" id="UP001317870">
    <property type="component" value="Chromosome"/>
</dbReference>
<dbReference type="InterPro" id="IPR009100">
    <property type="entry name" value="AcylCoA_DH/oxidase_NM_dom_sf"/>
</dbReference>
<evidence type="ECO:0000313" key="3">
    <source>
        <dbReference type="Proteomes" id="UP001317870"/>
    </source>
</evidence>
<dbReference type="SUPFAM" id="SSF56645">
    <property type="entry name" value="Acyl-CoA dehydrogenase NM domain-like"/>
    <property type="match status" value="1"/>
</dbReference>
<gene>
    <name evidence="2" type="ORF">IFM12276_64010</name>
</gene>
<name>A0ABM8D7C6_9NOCA</name>
<dbReference type="RefSeq" id="WP_281876543.1">
    <property type="nucleotide sequence ID" value="NZ_AP026978.1"/>
</dbReference>
<sequence>MDTLLDFLLTEPVAAAPLDDVAAAWTRHRVAANRFDQPVEIAIAGGFGADRLGFAFLSGYQEALRTLIPDLPDDELVAMCATEEGGGHPSAIRTGLTEREGVWRVDGVKSFATMGSFARQLVVIASAGTAADGRNRLRACLVEAGDAGVRLTDHPPLVFAPEVPHASVVLTDVPALVLPGDGYLDYLKPFRTIEDIHVLAATLGWLVRVARASAWPRESLQRLLTLVAAVRGLDIDAPTSPGVHVALGGVFASFAALATELEPLWQTADPATRQRWERDRPLLATAGRVREQRLVAAWRAVEAGEDRAE</sequence>
<dbReference type="Pfam" id="PF02770">
    <property type="entry name" value="Acyl-CoA_dh_M"/>
    <property type="match status" value="1"/>
</dbReference>
<dbReference type="EMBL" id="AP026978">
    <property type="protein sequence ID" value="BDU03373.1"/>
    <property type="molecule type" value="Genomic_DNA"/>
</dbReference>
<protein>
    <recommendedName>
        <fullName evidence="1">Acyl-CoA oxidase/dehydrogenase middle domain-containing protein</fullName>
    </recommendedName>
</protein>
<evidence type="ECO:0000313" key="2">
    <source>
        <dbReference type="EMBL" id="BDU03373.1"/>
    </source>
</evidence>
<dbReference type="InterPro" id="IPR006091">
    <property type="entry name" value="Acyl-CoA_Oxase/DH_mid-dom"/>
</dbReference>
<accession>A0ABM8D7C6</accession>
<feature type="domain" description="Acyl-CoA oxidase/dehydrogenase middle" evidence="1">
    <location>
        <begin position="78"/>
        <end position="173"/>
    </location>
</feature>
<evidence type="ECO:0000259" key="1">
    <source>
        <dbReference type="Pfam" id="PF02770"/>
    </source>
</evidence>
<proteinExistence type="predicted"/>
<organism evidence="2 3">
    <name type="scientific">Nocardia sputorum</name>
    <dbReference type="NCBI Taxonomy" id="2984338"/>
    <lineage>
        <taxon>Bacteria</taxon>
        <taxon>Bacillati</taxon>
        <taxon>Actinomycetota</taxon>
        <taxon>Actinomycetes</taxon>
        <taxon>Mycobacteriales</taxon>
        <taxon>Nocardiaceae</taxon>
        <taxon>Nocardia</taxon>
    </lineage>
</organism>